<reference evidence="5" key="1">
    <citation type="submission" date="2022-11" db="UniProtKB">
        <authorList>
            <consortium name="EnsemblMetazoa"/>
        </authorList>
    </citation>
    <scope>IDENTIFICATION</scope>
</reference>
<keyword evidence="2" id="KW-0245">EGF-like domain</keyword>
<name>A0A913WV47_EXADI</name>
<feature type="transmembrane region" description="Helical" evidence="3">
    <location>
        <begin position="212"/>
        <end position="234"/>
    </location>
</feature>
<dbReference type="PANTHER" id="PTHR15926">
    <property type="entry name" value="ALL-TRANS RETINOIC ACID-INDUCED DIFFERENTIATION FACTOR"/>
    <property type="match status" value="1"/>
</dbReference>
<keyword evidence="2" id="KW-1015">Disulfide bond</keyword>
<dbReference type="KEGG" id="epa:110233606"/>
<evidence type="ECO:0000313" key="5">
    <source>
        <dbReference type="EnsemblMetazoa" id="XP_020894565.1"/>
    </source>
</evidence>
<evidence type="ECO:0000256" key="3">
    <source>
        <dbReference type="SAM" id="Phobius"/>
    </source>
</evidence>
<evidence type="ECO:0000256" key="1">
    <source>
        <dbReference type="ARBA" id="ARBA00006373"/>
    </source>
</evidence>
<dbReference type="PROSITE" id="PS50026">
    <property type="entry name" value="EGF_3"/>
    <property type="match status" value="1"/>
</dbReference>
<keyword evidence="6" id="KW-1185">Reference proteome</keyword>
<dbReference type="PROSITE" id="PS01186">
    <property type="entry name" value="EGF_2"/>
    <property type="match status" value="1"/>
</dbReference>
<dbReference type="PANTHER" id="PTHR15926:SF1">
    <property type="entry name" value="ALL-TRANS RETINOIC ACID-INDUCED DIFFERENTIATION FACTOR"/>
    <property type="match status" value="1"/>
</dbReference>
<organism evidence="5 6">
    <name type="scientific">Exaiptasia diaphana</name>
    <name type="common">Tropical sea anemone</name>
    <name type="synonym">Aiptasia pulchella</name>
    <dbReference type="NCBI Taxonomy" id="2652724"/>
    <lineage>
        <taxon>Eukaryota</taxon>
        <taxon>Metazoa</taxon>
        <taxon>Cnidaria</taxon>
        <taxon>Anthozoa</taxon>
        <taxon>Hexacorallia</taxon>
        <taxon>Actiniaria</taxon>
        <taxon>Aiptasiidae</taxon>
        <taxon>Exaiptasia</taxon>
    </lineage>
</organism>
<protein>
    <recommendedName>
        <fullName evidence="4">EGF-like domain-containing protein</fullName>
    </recommendedName>
</protein>
<comment type="caution">
    <text evidence="2">Lacks conserved residue(s) required for the propagation of feature annotation.</text>
</comment>
<feature type="disulfide bond" evidence="2">
    <location>
        <begin position="195"/>
        <end position="204"/>
    </location>
</feature>
<evidence type="ECO:0000256" key="2">
    <source>
        <dbReference type="PROSITE-ProRule" id="PRU00076"/>
    </source>
</evidence>
<evidence type="ECO:0000313" key="6">
    <source>
        <dbReference type="Proteomes" id="UP000887567"/>
    </source>
</evidence>
<evidence type="ECO:0000259" key="4">
    <source>
        <dbReference type="PROSITE" id="PS50026"/>
    </source>
</evidence>
<accession>A0A913WV47</accession>
<keyword evidence="3" id="KW-0812">Transmembrane</keyword>
<dbReference type="EnsemblMetazoa" id="XM_021038906.2">
    <property type="protein sequence ID" value="XP_020894565.1"/>
    <property type="gene ID" value="LOC110233606"/>
</dbReference>
<dbReference type="InterPro" id="IPR042350">
    <property type="entry name" value="ATRAID"/>
</dbReference>
<keyword evidence="3" id="KW-0472">Membrane</keyword>
<dbReference type="OrthoDB" id="5969459at2759"/>
<keyword evidence="3" id="KW-1133">Transmembrane helix</keyword>
<dbReference type="AlphaFoldDB" id="A0A913WV47"/>
<dbReference type="Proteomes" id="UP000887567">
    <property type="component" value="Unplaced"/>
</dbReference>
<dbReference type="GeneID" id="110233606"/>
<dbReference type="OMA" id="KMAPHGP"/>
<dbReference type="RefSeq" id="XP_020894565.1">
    <property type="nucleotide sequence ID" value="XM_021038906.2"/>
</dbReference>
<proteinExistence type="inferred from homology"/>
<feature type="domain" description="EGF-like" evidence="4">
    <location>
        <begin position="166"/>
        <end position="205"/>
    </location>
</feature>
<sequence>MKVKSTFHVSARDHVLVFFLACIVKDCFGQLLSKSSPSKLDGQLDEYLCTFCGTAKTDFLDKYCNQNFLTYGRCCLNPSNVTIGIDLGNCSLTNVPKLSHIEDISWLNFAFNPNLNCNKDNSTTTFKGFQNLQMIILPSKCRSCPGGNGLWRYHNRMISFNNCTGQMNNCQVLNRTCPTHSHCVSNGPGFYECLCSSGYNEYRCLIMNGMPLVLTLCAIAGASFVIIVPIWFLIRRRKKINRSGYVVIE</sequence>
<comment type="similarity">
    <text evidence="1">Belongs to the EGF domain peptide family.</text>
</comment>
<dbReference type="InterPro" id="IPR000742">
    <property type="entry name" value="EGF"/>
</dbReference>